<comment type="caution">
    <text evidence="2">The sequence shown here is derived from an EMBL/GenBank/DDBJ whole genome shotgun (WGS) entry which is preliminary data.</text>
</comment>
<accession>A0A8H6VHY2</accession>
<dbReference type="InterPro" id="IPR019734">
    <property type="entry name" value="TPR_rpt"/>
</dbReference>
<evidence type="ECO:0000313" key="3">
    <source>
        <dbReference type="Proteomes" id="UP000660729"/>
    </source>
</evidence>
<dbReference type="PANTHER" id="PTHR21581:SF6">
    <property type="entry name" value="TRAFFICKING PROTEIN PARTICLE COMPLEX SUBUNIT 12"/>
    <property type="match status" value="1"/>
</dbReference>
<feature type="non-terminal residue" evidence="2">
    <location>
        <position position="1"/>
    </location>
</feature>
<dbReference type="AlphaFoldDB" id="A0A8H6VHY2"/>
<keyword evidence="3" id="KW-1185">Reference proteome</keyword>
<dbReference type="Proteomes" id="UP000660729">
    <property type="component" value="Unassembled WGS sequence"/>
</dbReference>
<reference evidence="2" key="1">
    <citation type="submission" date="2020-04" db="EMBL/GenBank/DDBJ databases">
        <title>Draft genome resource of the tomato pathogen Pseudocercospora fuligena.</title>
        <authorList>
            <person name="Zaccaron A."/>
        </authorList>
    </citation>
    <scope>NUCLEOTIDE SEQUENCE</scope>
    <source>
        <strain evidence="2">PF001</strain>
    </source>
</reference>
<dbReference type="Pfam" id="PF13174">
    <property type="entry name" value="TPR_6"/>
    <property type="match status" value="1"/>
</dbReference>
<dbReference type="GO" id="GO:0030008">
    <property type="term" value="C:TRAPP complex"/>
    <property type="evidence" value="ECO:0007669"/>
    <property type="project" value="TreeGrafter"/>
</dbReference>
<dbReference type="OrthoDB" id="428342at2759"/>
<evidence type="ECO:0000256" key="1">
    <source>
        <dbReference type="SAM" id="MobiDB-lite"/>
    </source>
</evidence>
<sequence>PRQPRTPRILAAAIHLPWQHFGLSGHVPEHLRYHHTIEILLPPQANMDSARSPPGSVRRHARNISRPEPQPATRGPLEAAVDDPLAASELATSPPVASPPASAPRSAAQTPVQVPELVLAERPKPVLDLRFLQNREIYHAVTTEDIPSAFLNSTQRPPVDASLSDLVQGGHFRRAADASLKAIFQCRPDAAERILSLLYTRLACLILISRPDLAAAEAVPLTDVLARNTAAAQDMTALIPWDLRLLLVRLQSIGAADGGRRGIMALYALAGEVRYKLRSAQAAQNDSETALWSDRLQDLGLRVCDALVEMGELETATRHLDTLVNVEADELAYRKALLRMRVGDVEGAKRSASRMVDEKRKRGFEALLQVADGDYDDAVQSWQSLVTEYPGHEMFALNAAVSLLYTGHITTARDVLEDLARELPMFPTLLFNLATVYELCTERAAERKTSVAIQAASRKPGPESGGWERATFEFKL</sequence>
<dbReference type="InterPro" id="IPR011990">
    <property type="entry name" value="TPR-like_helical_dom_sf"/>
</dbReference>
<dbReference type="EMBL" id="JABCIY010000148">
    <property type="protein sequence ID" value="KAF7192220.1"/>
    <property type="molecule type" value="Genomic_DNA"/>
</dbReference>
<dbReference type="PANTHER" id="PTHR21581">
    <property type="entry name" value="D-ALANYL-D-ALANINE CARBOXYPEPTIDASE"/>
    <property type="match status" value="1"/>
</dbReference>
<name>A0A8H6VHY2_9PEZI</name>
<gene>
    <name evidence="2" type="ORF">HII31_06252</name>
</gene>
<proteinExistence type="predicted"/>
<evidence type="ECO:0000313" key="2">
    <source>
        <dbReference type="EMBL" id="KAF7192220.1"/>
    </source>
</evidence>
<dbReference type="GO" id="GO:0005794">
    <property type="term" value="C:Golgi apparatus"/>
    <property type="evidence" value="ECO:0007669"/>
    <property type="project" value="TreeGrafter"/>
</dbReference>
<dbReference type="SUPFAM" id="SSF48452">
    <property type="entry name" value="TPR-like"/>
    <property type="match status" value="1"/>
</dbReference>
<dbReference type="Gene3D" id="1.25.40.10">
    <property type="entry name" value="Tetratricopeptide repeat domain"/>
    <property type="match status" value="1"/>
</dbReference>
<organism evidence="2 3">
    <name type="scientific">Pseudocercospora fuligena</name>
    <dbReference type="NCBI Taxonomy" id="685502"/>
    <lineage>
        <taxon>Eukaryota</taxon>
        <taxon>Fungi</taxon>
        <taxon>Dikarya</taxon>
        <taxon>Ascomycota</taxon>
        <taxon>Pezizomycotina</taxon>
        <taxon>Dothideomycetes</taxon>
        <taxon>Dothideomycetidae</taxon>
        <taxon>Mycosphaerellales</taxon>
        <taxon>Mycosphaerellaceae</taxon>
        <taxon>Pseudocercospora</taxon>
    </lineage>
</organism>
<feature type="region of interest" description="Disordered" evidence="1">
    <location>
        <begin position="44"/>
        <end position="77"/>
    </location>
</feature>
<feature type="region of interest" description="Disordered" evidence="1">
    <location>
        <begin position="90"/>
        <end position="109"/>
    </location>
</feature>
<protein>
    <recommendedName>
        <fullName evidence="4">Trafficking protein particle complex subunit 12</fullName>
    </recommendedName>
</protein>
<evidence type="ECO:0008006" key="4">
    <source>
        <dbReference type="Google" id="ProtNLM"/>
    </source>
</evidence>